<keyword evidence="7" id="KW-1185">Reference proteome</keyword>
<evidence type="ECO:0000313" key="5">
    <source>
        <dbReference type="EMBL" id="NYD85744.1"/>
    </source>
</evidence>
<evidence type="ECO:0000259" key="3">
    <source>
        <dbReference type="PROSITE" id="PS51186"/>
    </source>
</evidence>
<reference evidence="5 6" key="1">
    <citation type="submission" date="2020-07" db="EMBL/GenBank/DDBJ databases">
        <title>Sequencing the genomes of 1000 actinobacteria strains.</title>
        <authorList>
            <person name="Klenk H.-P."/>
        </authorList>
    </citation>
    <scope>NUCLEOTIDE SEQUENCE [LARGE SCALE GENOMIC DNA]</scope>
    <source>
        <strain evidence="5 6">DSM 24482</strain>
    </source>
</reference>
<dbReference type="EMBL" id="BONN01000001">
    <property type="protein sequence ID" value="GIG31249.1"/>
    <property type="molecule type" value="Genomic_DNA"/>
</dbReference>
<reference evidence="4 7" key="2">
    <citation type="submission" date="2021-01" db="EMBL/GenBank/DDBJ databases">
        <title>Whole genome shotgun sequence of Cellulomonas oligotrophica NBRC 109435.</title>
        <authorList>
            <person name="Komaki H."/>
            <person name="Tamura T."/>
        </authorList>
    </citation>
    <scope>NUCLEOTIDE SEQUENCE [LARGE SCALE GENOMIC DNA]</scope>
    <source>
        <strain evidence="4 7">NBRC 109435</strain>
    </source>
</reference>
<dbReference type="PANTHER" id="PTHR43420">
    <property type="entry name" value="ACETYLTRANSFERASE"/>
    <property type="match status" value="1"/>
</dbReference>
<keyword evidence="5" id="KW-0687">Ribonucleoprotein</keyword>
<dbReference type="InterPro" id="IPR000182">
    <property type="entry name" value="GNAT_dom"/>
</dbReference>
<keyword evidence="2" id="KW-0012">Acyltransferase</keyword>
<dbReference type="Proteomes" id="UP000577956">
    <property type="component" value="Unassembled WGS sequence"/>
</dbReference>
<dbReference type="RefSeq" id="WP_239072723.1">
    <property type="nucleotide sequence ID" value="NZ_BAABFI010000018.1"/>
</dbReference>
<evidence type="ECO:0000313" key="7">
    <source>
        <dbReference type="Proteomes" id="UP000618382"/>
    </source>
</evidence>
<dbReference type="GO" id="GO:0016747">
    <property type="term" value="F:acyltransferase activity, transferring groups other than amino-acyl groups"/>
    <property type="evidence" value="ECO:0007669"/>
    <property type="project" value="InterPro"/>
</dbReference>
<dbReference type="Gene3D" id="3.40.630.30">
    <property type="match status" value="1"/>
</dbReference>
<dbReference type="SUPFAM" id="SSF55729">
    <property type="entry name" value="Acyl-CoA N-acyltransferases (Nat)"/>
    <property type="match status" value="1"/>
</dbReference>
<dbReference type="CDD" id="cd04301">
    <property type="entry name" value="NAT_SF"/>
    <property type="match status" value="1"/>
</dbReference>
<sequence length="345" mass="36599">MENPADQTIALPVGWRALTPGPSDVPDLHALRAAHETAARGTTGAGLADVETEVVGDGAAVRTHLLVRDAAGAARGWATVHDRAAGRVLVAALVDPALDGPEADALAAALLAWAEGTAAEVARGRDLTATQLDSGAFEPDARQQRWLAAAGYTRVRTWLQMSRPVQDDDRGPAAEPAPGAVVRPVRRAADGMPDEADLVAVHDVLEQAFADHFNHHEETFDEFLDRLRADPGHRWDHWWLGELVDGDVHRPAGALVAGASLDADGTPVGSYVEYLGVLRTARGRGLASALLDAVVTDAAERGRRSVGLEVDADSPTGAADLYRSLGFETKYVTQSWHREITLGTP</sequence>
<keyword evidence="1" id="KW-0808">Transferase</keyword>
<proteinExistence type="predicted"/>
<dbReference type="GO" id="GO:0005840">
    <property type="term" value="C:ribosome"/>
    <property type="evidence" value="ECO:0007669"/>
    <property type="project" value="UniProtKB-KW"/>
</dbReference>
<evidence type="ECO:0000256" key="2">
    <source>
        <dbReference type="ARBA" id="ARBA00023315"/>
    </source>
</evidence>
<dbReference type="AlphaFoldDB" id="A0A7Y9JYG5"/>
<comment type="caution">
    <text evidence="5">The sequence shown here is derived from an EMBL/GenBank/DDBJ whole genome shotgun (WGS) entry which is preliminary data.</text>
</comment>
<dbReference type="PROSITE" id="PS51186">
    <property type="entry name" value="GNAT"/>
    <property type="match status" value="1"/>
</dbReference>
<dbReference type="InterPro" id="IPR016181">
    <property type="entry name" value="Acyl_CoA_acyltransferase"/>
</dbReference>
<dbReference type="InterPro" id="IPR050680">
    <property type="entry name" value="YpeA/RimI_acetyltransf"/>
</dbReference>
<gene>
    <name evidence="5" type="ORF">BKA21_001293</name>
    <name evidence="4" type="ORF">Col01nite_04080</name>
</gene>
<accession>A0A7Y9JYG5</accession>
<keyword evidence="5" id="KW-0689">Ribosomal protein</keyword>
<evidence type="ECO:0000313" key="6">
    <source>
        <dbReference type="Proteomes" id="UP000577956"/>
    </source>
</evidence>
<dbReference type="EMBL" id="JACCBK010000001">
    <property type="protein sequence ID" value="NYD85744.1"/>
    <property type="molecule type" value="Genomic_DNA"/>
</dbReference>
<dbReference type="Proteomes" id="UP000618382">
    <property type="component" value="Unassembled WGS sequence"/>
</dbReference>
<name>A0A7Y9JYG5_9CELL</name>
<evidence type="ECO:0000313" key="4">
    <source>
        <dbReference type="EMBL" id="GIG31249.1"/>
    </source>
</evidence>
<dbReference type="Pfam" id="PF00583">
    <property type="entry name" value="Acetyltransf_1"/>
    <property type="match status" value="1"/>
</dbReference>
<feature type="domain" description="N-acetyltransferase" evidence="3">
    <location>
        <begin position="180"/>
        <end position="345"/>
    </location>
</feature>
<protein>
    <submittedName>
        <fullName evidence="4">N-acetyltransferase</fullName>
    </submittedName>
    <submittedName>
        <fullName evidence="5">Ribosomal protein S18 acetylase RimI-like enzyme</fullName>
    </submittedName>
</protein>
<organism evidence="5 6">
    <name type="scientific">Cellulomonas oligotrophica</name>
    <dbReference type="NCBI Taxonomy" id="931536"/>
    <lineage>
        <taxon>Bacteria</taxon>
        <taxon>Bacillati</taxon>
        <taxon>Actinomycetota</taxon>
        <taxon>Actinomycetes</taxon>
        <taxon>Micrococcales</taxon>
        <taxon>Cellulomonadaceae</taxon>
        <taxon>Cellulomonas</taxon>
    </lineage>
</organism>
<evidence type="ECO:0000256" key="1">
    <source>
        <dbReference type="ARBA" id="ARBA00022679"/>
    </source>
</evidence>